<dbReference type="Proteomes" id="UP000183567">
    <property type="component" value="Unassembled WGS sequence"/>
</dbReference>
<name>A0A1J8QEK4_9AGAM</name>
<evidence type="ECO:0000313" key="1">
    <source>
        <dbReference type="EMBL" id="OJA10188.1"/>
    </source>
</evidence>
<keyword evidence="2" id="KW-1185">Reference proteome</keyword>
<comment type="caution">
    <text evidence="1">The sequence shown here is derived from an EMBL/GenBank/DDBJ whole genome shotgun (WGS) entry which is preliminary data.</text>
</comment>
<accession>A0A1J8QEK4</accession>
<dbReference type="AlphaFoldDB" id="A0A1J8QEK4"/>
<sequence length="47" mass="5644">MSTNTVTRFCVARPYDEQKYCPLRPEWSWQELCRQPHGGRGNRENVF</sequence>
<reference evidence="1 2" key="1">
    <citation type="submission" date="2016-03" db="EMBL/GenBank/DDBJ databases">
        <title>Comparative genomics of the ectomycorrhizal sister species Rhizopogon vinicolor and Rhizopogon vesiculosus (Basidiomycota: Boletales) reveals a divergence of the mating type B locus.</title>
        <authorList>
            <person name="Mujic A.B."/>
            <person name="Kuo A."/>
            <person name="Tritt A."/>
            <person name="Lipzen A."/>
            <person name="Chen C."/>
            <person name="Johnson J."/>
            <person name="Sharma A."/>
            <person name="Barry K."/>
            <person name="Grigoriev I.V."/>
            <person name="Spatafora J.W."/>
        </authorList>
    </citation>
    <scope>NUCLEOTIDE SEQUENCE [LARGE SCALE GENOMIC DNA]</scope>
    <source>
        <strain evidence="1 2">AM-OR11-056</strain>
    </source>
</reference>
<proteinExistence type="predicted"/>
<organism evidence="1 2">
    <name type="scientific">Rhizopogon vesiculosus</name>
    <dbReference type="NCBI Taxonomy" id="180088"/>
    <lineage>
        <taxon>Eukaryota</taxon>
        <taxon>Fungi</taxon>
        <taxon>Dikarya</taxon>
        <taxon>Basidiomycota</taxon>
        <taxon>Agaricomycotina</taxon>
        <taxon>Agaricomycetes</taxon>
        <taxon>Agaricomycetidae</taxon>
        <taxon>Boletales</taxon>
        <taxon>Suillineae</taxon>
        <taxon>Rhizopogonaceae</taxon>
        <taxon>Rhizopogon</taxon>
    </lineage>
</organism>
<protein>
    <submittedName>
        <fullName evidence="1">Uncharacterized protein</fullName>
    </submittedName>
</protein>
<dbReference type="EMBL" id="LVVM01005572">
    <property type="protein sequence ID" value="OJA10188.1"/>
    <property type="molecule type" value="Genomic_DNA"/>
</dbReference>
<evidence type="ECO:0000313" key="2">
    <source>
        <dbReference type="Proteomes" id="UP000183567"/>
    </source>
</evidence>
<gene>
    <name evidence="1" type="ORF">AZE42_01835</name>
</gene>